<dbReference type="InterPro" id="IPR020901">
    <property type="entry name" value="Prtase_inh_Kunz-CS"/>
</dbReference>
<dbReference type="PRINTS" id="PR00759">
    <property type="entry name" value="BASICPTASE"/>
</dbReference>
<dbReference type="GO" id="GO:0004867">
    <property type="term" value="F:serine-type endopeptidase inhibitor activity"/>
    <property type="evidence" value="ECO:0007669"/>
    <property type="project" value="UniProtKB-UniRule"/>
</dbReference>
<dbReference type="PANTHER" id="PTHR10083">
    <property type="entry name" value="KUNITZ-TYPE PROTEASE INHIBITOR-RELATED"/>
    <property type="match status" value="1"/>
</dbReference>
<reference evidence="10 11" key="1">
    <citation type="journal article" date="2011" name="Proc. Natl. Acad. Sci. U.S.A.">
        <title>Genetic diversity and population structure of the endangered marsupial Sarcophilus harrisii (Tasmanian devil).</title>
        <authorList>
            <person name="Miller W."/>
            <person name="Hayes V.M."/>
            <person name="Ratan A."/>
            <person name="Petersen D.C."/>
            <person name="Wittekindt N.E."/>
            <person name="Miller J."/>
            <person name="Walenz B."/>
            <person name="Knight J."/>
            <person name="Qi J."/>
            <person name="Zhao F."/>
            <person name="Wang Q."/>
            <person name="Bedoya-Reina O.C."/>
            <person name="Katiyar N."/>
            <person name="Tomsho L.P."/>
            <person name="Kasson L.M."/>
            <person name="Hardie R.A."/>
            <person name="Woodbridge P."/>
            <person name="Tindall E.A."/>
            <person name="Bertelsen M.F."/>
            <person name="Dixon D."/>
            <person name="Pyecroft S."/>
            <person name="Helgen K.M."/>
            <person name="Lesk A.M."/>
            <person name="Pringle T.H."/>
            <person name="Patterson N."/>
            <person name="Zhang Y."/>
            <person name="Kreiss A."/>
            <person name="Woods G.M."/>
            <person name="Jones M.E."/>
            <person name="Schuster S.C."/>
        </authorList>
    </citation>
    <scope>NUCLEOTIDE SEQUENCE [LARGE SCALE GENOMIC DNA]</scope>
</reference>
<evidence type="ECO:0000259" key="9">
    <source>
        <dbReference type="PROSITE" id="PS50279"/>
    </source>
</evidence>
<dbReference type="CDD" id="cd22616">
    <property type="entry name" value="Kunitz_TFPI2_1-like"/>
    <property type="match status" value="1"/>
</dbReference>
<gene>
    <name evidence="10" type="primary">TFPI2</name>
</gene>
<evidence type="ECO:0000256" key="6">
    <source>
        <dbReference type="ARBA" id="ARBA00023157"/>
    </source>
</evidence>
<dbReference type="PANTHER" id="PTHR10083:SF374">
    <property type="entry name" value="BPTI_KUNITZ INHIBITOR DOMAIN-CONTAINING PROTEIN"/>
    <property type="match status" value="1"/>
</dbReference>
<dbReference type="InterPro" id="IPR050098">
    <property type="entry name" value="TFPI/VKTCI-like"/>
</dbReference>
<keyword evidence="3" id="KW-0677">Repeat</keyword>
<feature type="domain" description="BPTI/Kunitz inhibitor" evidence="9">
    <location>
        <begin position="37"/>
        <end position="87"/>
    </location>
</feature>
<feature type="domain" description="BPTI/Kunitz inhibitor" evidence="9">
    <location>
        <begin position="156"/>
        <end position="206"/>
    </location>
</feature>
<dbReference type="PIRSF" id="PIRSF001620">
    <property type="entry name" value="TFPI"/>
    <property type="match status" value="1"/>
</dbReference>
<dbReference type="GO" id="GO:0007596">
    <property type="term" value="P:blood coagulation"/>
    <property type="evidence" value="ECO:0007669"/>
    <property type="project" value="UniProtKB-UniRule"/>
</dbReference>
<organism evidence="10 11">
    <name type="scientific">Sarcophilus harrisii</name>
    <name type="common">Tasmanian devil</name>
    <name type="synonym">Sarcophilus laniarius</name>
    <dbReference type="NCBI Taxonomy" id="9305"/>
    <lineage>
        <taxon>Eukaryota</taxon>
        <taxon>Metazoa</taxon>
        <taxon>Chordata</taxon>
        <taxon>Craniata</taxon>
        <taxon>Vertebrata</taxon>
        <taxon>Euteleostomi</taxon>
        <taxon>Mammalia</taxon>
        <taxon>Metatheria</taxon>
        <taxon>Dasyuromorphia</taxon>
        <taxon>Dasyuridae</taxon>
        <taxon>Sarcophilus</taxon>
    </lineage>
</organism>
<keyword evidence="2 8" id="KW-0356">Hemostasis</keyword>
<dbReference type="GO" id="GO:0005615">
    <property type="term" value="C:extracellular space"/>
    <property type="evidence" value="ECO:0007669"/>
    <property type="project" value="TreeGrafter"/>
</dbReference>
<dbReference type="CDD" id="cd22615">
    <property type="entry name" value="Kunitz_TFPI1_TFPI2_3-like"/>
    <property type="match status" value="1"/>
</dbReference>
<dbReference type="Proteomes" id="UP000007648">
    <property type="component" value="Unassembled WGS sequence"/>
</dbReference>
<dbReference type="PROSITE" id="PS00280">
    <property type="entry name" value="BPTI_KUNITZ_1"/>
    <property type="match status" value="2"/>
</dbReference>
<dbReference type="AlphaFoldDB" id="A0A7N4V6H1"/>
<name>A0A7N4V6H1_SARHA</name>
<evidence type="ECO:0000256" key="1">
    <source>
        <dbReference type="ARBA" id="ARBA00022690"/>
    </source>
</evidence>
<comment type="subcellular location">
    <subcellularLocation>
        <location evidence="8">Secreted</location>
    </subcellularLocation>
</comment>
<keyword evidence="1 8" id="KW-0646">Protease inhibitor</keyword>
<keyword evidence="11" id="KW-1185">Reference proteome</keyword>
<dbReference type="Ensembl" id="ENSSHAT00000032756.1">
    <property type="protein sequence ID" value="ENSSHAP00000042894.1"/>
    <property type="gene ID" value="ENSSHAG00000021686.1"/>
</dbReference>
<dbReference type="FunCoup" id="A0A7N4V6H1">
    <property type="interactions" value="142"/>
</dbReference>
<dbReference type="GeneTree" id="ENSGT00940000159917"/>
<accession>A0A7N4V6H1</accession>
<evidence type="ECO:0000313" key="10">
    <source>
        <dbReference type="Ensembl" id="ENSSHAP00000042894.1"/>
    </source>
</evidence>
<evidence type="ECO:0000313" key="11">
    <source>
        <dbReference type="Proteomes" id="UP000007648"/>
    </source>
</evidence>
<keyword evidence="6" id="KW-1015">Disulfide bond</keyword>
<feature type="domain" description="BPTI/Kunitz inhibitor" evidence="9">
    <location>
        <begin position="97"/>
        <end position="147"/>
    </location>
</feature>
<dbReference type="PROSITE" id="PS50279">
    <property type="entry name" value="BPTI_KUNITZ_2"/>
    <property type="match status" value="3"/>
</dbReference>
<evidence type="ECO:0000256" key="7">
    <source>
        <dbReference type="ARBA" id="ARBA00023180"/>
    </source>
</evidence>
<keyword evidence="4 8" id="KW-0722">Serine protease inhibitor</keyword>
<feature type="chain" id="PRO_5029999111" description="Tissue factor pathway inhibitor" evidence="8">
    <location>
        <begin position="24"/>
        <end position="253"/>
    </location>
</feature>
<evidence type="ECO:0000256" key="3">
    <source>
        <dbReference type="ARBA" id="ARBA00022737"/>
    </source>
</evidence>
<dbReference type="FunFam" id="4.10.410.10:FF:000004">
    <property type="entry name" value="Tissue factor pathway inhibitor"/>
    <property type="match status" value="1"/>
</dbReference>
<dbReference type="SMART" id="SM00131">
    <property type="entry name" value="KU"/>
    <property type="match status" value="3"/>
</dbReference>
<proteinExistence type="predicted"/>
<dbReference type="InParanoid" id="A0A7N4V6H1"/>
<evidence type="ECO:0000256" key="2">
    <source>
        <dbReference type="ARBA" id="ARBA00022696"/>
    </source>
</evidence>
<reference evidence="10" key="3">
    <citation type="submission" date="2025-09" db="UniProtKB">
        <authorList>
            <consortium name="Ensembl"/>
        </authorList>
    </citation>
    <scope>IDENTIFICATION</scope>
</reference>
<evidence type="ECO:0000256" key="4">
    <source>
        <dbReference type="ARBA" id="ARBA00022900"/>
    </source>
</evidence>
<dbReference type="SUPFAM" id="SSF57362">
    <property type="entry name" value="BPTI-like"/>
    <property type="match status" value="3"/>
</dbReference>
<dbReference type="InterPro" id="IPR036880">
    <property type="entry name" value="Kunitz_BPTI_sf"/>
</dbReference>
<dbReference type="InterPro" id="IPR002223">
    <property type="entry name" value="Kunitz_BPTI"/>
</dbReference>
<keyword evidence="8" id="KW-0732">Signal</keyword>
<evidence type="ECO:0000256" key="8">
    <source>
        <dbReference type="PIRNR" id="PIRNR001620"/>
    </source>
</evidence>
<dbReference type="InterPro" id="IPR008296">
    <property type="entry name" value="TFPI-like"/>
</dbReference>
<feature type="signal peptide" evidence="8">
    <location>
        <begin position="1"/>
        <end position="23"/>
    </location>
</feature>
<dbReference type="Pfam" id="PF00014">
    <property type="entry name" value="Kunitz_BPTI"/>
    <property type="match status" value="3"/>
</dbReference>
<reference evidence="10" key="2">
    <citation type="submission" date="2025-08" db="UniProtKB">
        <authorList>
            <consortium name="Ensembl"/>
        </authorList>
    </citation>
    <scope>IDENTIFICATION</scope>
</reference>
<protein>
    <recommendedName>
        <fullName evidence="8">Tissue factor pathway inhibitor</fullName>
    </recommendedName>
</protein>
<keyword evidence="5 8" id="KW-0094">Blood coagulation</keyword>
<keyword evidence="7" id="KW-0325">Glycoprotein</keyword>
<sequence length="253" mass="27632">MLTLLLLLLLLLSSALLTQPTVGDPLPHPRGVPLARCLLPPDAGPCRALLPSFYYDRHLQSCRPFTFGGCEGNDNNFDTQEDCEQACGWIPRVPKICRLEVNGTELVRDQELYFFNLSSMACERLLFQGPHGNHNRFPDAATCKNFCAPAKSPALCYSPLDPGSCSADVPRYYFNWKSKRCKPFTYSGCGGNENNFVSRRACSKVCVRGTGTVGAGADAAGPVPGLGVPQGPLWSQPRWPPGWLQALAKVLTQ</sequence>
<dbReference type="Gene3D" id="4.10.410.10">
    <property type="entry name" value="Pancreatic trypsin inhibitor Kunitz domain"/>
    <property type="match status" value="3"/>
</dbReference>
<evidence type="ECO:0000256" key="5">
    <source>
        <dbReference type="ARBA" id="ARBA00023084"/>
    </source>
</evidence>